<dbReference type="STRING" id="285568.AQJ66_24320"/>
<dbReference type="EMBL" id="LMWX01000042">
    <property type="protein sequence ID" value="KUN81099.1"/>
    <property type="molecule type" value="Genomic_DNA"/>
</dbReference>
<dbReference type="OrthoDB" id="5176800at2"/>
<comment type="caution">
    <text evidence="1">The sequence shown here is derived from an EMBL/GenBank/DDBJ whole genome shotgun (WGS) entry which is preliminary data.</text>
</comment>
<gene>
    <name evidence="1" type="ORF">AQJ66_24320</name>
</gene>
<organism evidence="1 2">
    <name type="scientific">Streptomyces bungoensis</name>
    <dbReference type="NCBI Taxonomy" id="285568"/>
    <lineage>
        <taxon>Bacteria</taxon>
        <taxon>Bacillati</taxon>
        <taxon>Actinomycetota</taxon>
        <taxon>Actinomycetes</taxon>
        <taxon>Kitasatosporales</taxon>
        <taxon>Streptomycetaceae</taxon>
        <taxon>Streptomyces</taxon>
    </lineage>
</organism>
<sequence length="220" mass="22574">MIALTDVAAFITCYVGLARIPQPHQLPSAVVGSRLSMKTQHVLGDSVAVHLEPTISSADRALQHRDVAAGLTRSGTSTLSLDVASANGLSATNALEGFVSAYAHGAAKDVTVQDAVPLTHRDSRGLAGLNVAFGVSLCGFVLAESLPALSRRLHIRHRFALMRGFAVATGVGRGRLGRAGAGSGARSPLFSPGGVTRQVRAGMRSRIAANTAPTAACATS</sequence>
<evidence type="ECO:0000313" key="1">
    <source>
        <dbReference type="EMBL" id="KUN81099.1"/>
    </source>
</evidence>
<dbReference type="AlphaFoldDB" id="A0A101SVR4"/>
<protein>
    <submittedName>
        <fullName evidence="1">Uncharacterized protein</fullName>
    </submittedName>
</protein>
<dbReference type="Proteomes" id="UP000053024">
    <property type="component" value="Unassembled WGS sequence"/>
</dbReference>
<keyword evidence="2" id="KW-1185">Reference proteome</keyword>
<name>A0A101SVR4_9ACTN</name>
<reference evidence="1 2" key="1">
    <citation type="submission" date="2015-10" db="EMBL/GenBank/DDBJ databases">
        <title>Draft genome sequence of Streptomyces bungoensis DSM 41781, type strain for the species Streptomyces bungoensis.</title>
        <authorList>
            <person name="Ruckert C."/>
            <person name="Winkler A."/>
            <person name="Kalinowski J."/>
            <person name="Kampfer P."/>
            <person name="Glaeser S."/>
        </authorList>
    </citation>
    <scope>NUCLEOTIDE SEQUENCE [LARGE SCALE GENOMIC DNA]</scope>
    <source>
        <strain evidence="1 2">DSM 41781</strain>
    </source>
</reference>
<evidence type="ECO:0000313" key="2">
    <source>
        <dbReference type="Proteomes" id="UP000053024"/>
    </source>
</evidence>
<accession>A0A101SVR4</accession>
<proteinExistence type="predicted"/>
<dbReference type="RefSeq" id="WP_061926233.1">
    <property type="nucleotide sequence ID" value="NZ_JBEYBH010000040.1"/>
</dbReference>